<protein>
    <submittedName>
        <fullName evidence="3">YdcF family protein</fullName>
    </submittedName>
</protein>
<dbReference type="RefSeq" id="WP_019618827.1">
    <property type="nucleotide sequence ID" value="NZ_JBHUNE010000009.1"/>
</dbReference>
<keyword evidence="1" id="KW-1133">Transmembrane helix</keyword>
<dbReference type="InterPro" id="IPR003848">
    <property type="entry name" value="DUF218"/>
</dbReference>
<evidence type="ECO:0000256" key="1">
    <source>
        <dbReference type="SAM" id="Phobius"/>
    </source>
</evidence>
<dbReference type="PROSITE" id="PS51257">
    <property type="entry name" value="PROKAR_LIPOPROTEIN"/>
    <property type="match status" value="1"/>
</dbReference>
<proteinExistence type="predicted"/>
<dbReference type="CDD" id="cd06259">
    <property type="entry name" value="YdcF-like"/>
    <property type="match status" value="1"/>
</dbReference>
<evidence type="ECO:0000259" key="2">
    <source>
        <dbReference type="Pfam" id="PF02698"/>
    </source>
</evidence>
<dbReference type="Pfam" id="PF02698">
    <property type="entry name" value="DUF218"/>
    <property type="match status" value="1"/>
</dbReference>
<dbReference type="EMBL" id="JBHUNE010000009">
    <property type="protein sequence ID" value="MFD2759314.1"/>
    <property type="molecule type" value="Genomic_DNA"/>
</dbReference>
<reference evidence="4" key="1">
    <citation type="journal article" date="2019" name="Int. J. Syst. Evol. Microbiol.">
        <title>The Global Catalogue of Microorganisms (GCM) 10K type strain sequencing project: providing services to taxonomists for standard genome sequencing and annotation.</title>
        <authorList>
            <consortium name="The Broad Institute Genomics Platform"/>
            <consortium name="The Broad Institute Genome Sequencing Center for Infectious Disease"/>
            <person name="Wu L."/>
            <person name="Ma J."/>
        </authorList>
    </citation>
    <scope>NUCLEOTIDE SEQUENCE [LARGE SCALE GENOMIC DNA]</scope>
    <source>
        <strain evidence="4">TISTR 1514</strain>
    </source>
</reference>
<gene>
    <name evidence="3" type="ORF">ACFSW7_13095</name>
</gene>
<feature type="transmembrane region" description="Helical" evidence="1">
    <location>
        <begin position="9"/>
        <end position="30"/>
    </location>
</feature>
<keyword evidence="4" id="KW-1185">Reference proteome</keyword>
<evidence type="ECO:0000313" key="3">
    <source>
        <dbReference type="EMBL" id="MFD2759314.1"/>
    </source>
</evidence>
<sequence>MADRWLRRLWWQAGATLAAMVLGFGCVYFLPVRDAARDVDAIVVLGVPNERLGHALELANRGYADNLVVSSPDPLSDPARVPWICRDYEDGATIDLATTMSLYCFTPDPFDTRGEAEYVQQLANEQGWDTVMVVTYRTHVSRSRWYFDQCAPDVDSYFIGITRGWRPGIVLERFAYETGGWMKAATVSGC</sequence>
<feature type="domain" description="DUF218" evidence="2">
    <location>
        <begin position="40"/>
        <end position="150"/>
    </location>
</feature>
<keyword evidence="1" id="KW-0472">Membrane</keyword>
<evidence type="ECO:0000313" key="4">
    <source>
        <dbReference type="Proteomes" id="UP001597492"/>
    </source>
</evidence>
<accession>A0ABW5V0J7</accession>
<organism evidence="3 4">
    <name type="scientific">Gulosibacter faecalis</name>
    <dbReference type="NCBI Taxonomy" id="272240"/>
    <lineage>
        <taxon>Bacteria</taxon>
        <taxon>Bacillati</taxon>
        <taxon>Actinomycetota</taxon>
        <taxon>Actinomycetes</taxon>
        <taxon>Micrococcales</taxon>
        <taxon>Microbacteriaceae</taxon>
        <taxon>Gulosibacter</taxon>
    </lineage>
</organism>
<name>A0ABW5V0J7_9MICO</name>
<dbReference type="Proteomes" id="UP001597492">
    <property type="component" value="Unassembled WGS sequence"/>
</dbReference>
<keyword evidence="1" id="KW-0812">Transmembrane</keyword>
<comment type="caution">
    <text evidence="3">The sequence shown here is derived from an EMBL/GenBank/DDBJ whole genome shotgun (WGS) entry which is preliminary data.</text>
</comment>